<dbReference type="PROSITE" id="PS51462">
    <property type="entry name" value="NUDIX"/>
    <property type="match status" value="1"/>
</dbReference>
<dbReference type="STRING" id="67386.AQI95_39715"/>
<gene>
    <name evidence="3" type="ORF">AQI95_39715</name>
</gene>
<keyword evidence="4" id="KW-1185">Reference proteome</keyword>
<dbReference type="GO" id="GO:0016787">
    <property type="term" value="F:hydrolase activity"/>
    <property type="evidence" value="ECO:0007669"/>
    <property type="project" value="UniProtKB-KW"/>
</dbReference>
<dbReference type="InterPro" id="IPR000086">
    <property type="entry name" value="NUDIX_hydrolase_dom"/>
</dbReference>
<evidence type="ECO:0000256" key="1">
    <source>
        <dbReference type="ARBA" id="ARBA00005582"/>
    </source>
</evidence>
<dbReference type="PANTHER" id="PTHR43736">
    <property type="entry name" value="ADP-RIBOSE PYROPHOSPHATASE"/>
    <property type="match status" value="1"/>
</dbReference>
<reference evidence="3 4" key="1">
    <citation type="submission" date="2015-10" db="EMBL/GenBank/DDBJ databases">
        <title>Draft genome sequence of Streptomyces yokosukanensis DSM 40224, type strain for the species Streptomyces yokosukanensis.</title>
        <authorList>
            <person name="Ruckert C."/>
            <person name="Winkler A."/>
            <person name="Kalinowski J."/>
            <person name="Kampfer P."/>
            <person name="Glaeser S."/>
        </authorList>
    </citation>
    <scope>NUCLEOTIDE SEQUENCE [LARGE SCALE GENOMIC DNA]</scope>
    <source>
        <strain evidence="3 4">DSM 40224</strain>
    </source>
</reference>
<dbReference type="PANTHER" id="PTHR43736:SF1">
    <property type="entry name" value="DIHYDRONEOPTERIN TRIPHOSPHATE DIPHOSPHATASE"/>
    <property type="match status" value="1"/>
</dbReference>
<dbReference type="SUPFAM" id="SSF55811">
    <property type="entry name" value="Nudix"/>
    <property type="match status" value="1"/>
</dbReference>
<dbReference type="Gene3D" id="3.90.79.10">
    <property type="entry name" value="Nucleoside Triphosphate Pyrophosphohydrolase"/>
    <property type="match status" value="1"/>
</dbReference>
<sequence length="188" mass="20363">MPPSPDHISATVEAYLTRHPSERDALAALFVVLTGEDDPTSRKTFPTHVTCSAIVINSNDRVLHIQHNATGKALAPGGHNEPGDKDLPGAALRELGEEAGIPRDAVVPLPGFETVPLDIDVHDIAANPAKGEPAHQHVDFRWAFLLRAEHTVSLQTEEVSGYEWRSFEDSASPTVRAKLALLPRPTHS</sequence>
<dbReference type="AlphaFoldDB" id="A0A117PYV3"/>
<proteinExistence type="inferred from homology"/>
<accession>A0A117PYV3</accession>
<dbReference type="OrthoDB" id="21568at2"/>
<dbReference type="Pfam" id="PF00293">
    <property type="entry name" value="NUDIX"/>
    <property type="match status" value="1"/>
</dbReference>
<feature type="domain" description="Nudix hydrolase" evidence="2">
    <location>
        <begin position="46"/>
        <end position="187"/>
    </location>
</feature>
<dbReference type="Proteomes" id="UP000053127">
    <property type="component" value="Unassembled WGS sequence"/>
</dbReference>
<dbReference type="InterPro" id="IPR015797">
    <property type="entry name" value="NUDIX_hydrolase-like_dom_sf"/>
</dbReference>
<dbReference type="EMBL" id="LMWN01000065">
    <property type="protein sequence ID" value="KUM99365.1"/>
    <property type="molecule type" value="Genomic_DNA"/>
</dbReference>
<evidence type="ECO:0000313" key="3">
    <source>
        <dbReference type="EMBL" id="KUM99365.1"/>
    </source>
</evidence>
<comment type="similarity">
    <text evidence="1">Belongs to the Nudix hydrolase family.</text>
</comment>
<dbReference type="CDD" id="cd03674">
    <property type="entry name" value="NUDIX_Hydrolase"/>
    <property type="match status" value="1"/>
</dbReference>
<evidence type="ECO:0000259" key="2">
    <source>
        <dbReference type="PROSITE" id="PS51462"/>
    </source>
</evidence>
<keyword evidence="3" id="KW-0378">Hydrolase</keyword>
<evidence type="ECO:0000313" key="4">
    <source>
        <dbReference type="Proteomes" id="UP000053127"/>
    </source>
</evidence>
<name>A0A117PYV3_9ACTN</name>
<protein>
    <submittedName>
        <fullName evidence="3">NUDIX hydrolase</fullName>
    </submittedName>
</protein>
<comment type="caution">
    <text evidence="3">The sequence shown here is derived from an EMBL/GenBank/DDBJ whole genome shotgun (WGS) entry which is preliminary data.</text>
</comment>
<organism evidence="3 4">
    <name type="scientific">Streptomyces yokosukanensis</name>
    <dbReference type="NCBI Taxonomy" id="67386"/>
    <lineage>
        <taxon>Bacteria</taxon>
        <taxon>Bacillati</taxon>
        <taxon>Actinomycetota</taxon>
        <taxon>Actinomycetes</taxon>
        <taxon>Kitasatosporales</taxon>
        <taxon>Streptomycetaceae</taxon>
        <taxon>Streptomyces</taxon>
    </lineage>
</organism>
<dbReference type="RefSeq" id="WP_067135631.1">
    <property type="nucleotide sequence ID" value="NZ_KQ948230.1"/>
</dbReference>